<dbReference type="Pfam" id="PF00109">
    <property type="entry name" value="ketoacyl-synt"/>
    <property type="match status" value="1"/>
</dbReference>
<dbReference type="EMBL" id="CAADFL010000044">
    <property type="protein sequence ID" value="VFK07550.1"/>
    <property type="molecule type" value="Genomic_DNA"/>
</dbReference>
<dbReference type="SUPFAM" id="SSF53901">
    <property type="entry name" value="Thiolase-like"/>
    <property type="match status" value="1"/>
</dbReference>
<sequence>MKDVWYIRGFCAESWEPAEIDAAYRVRFNWGEGRRLPDESKAVHLVCERALRQTGIENPRNLGAGIGIVLTSGFGGLASYEKFRDGLGTAMDLQPLAFSFSLPGIPASVLSLYYGITGPVTSLASPTNRCGADAINVAIGLLRSGLCEMVIAGSWYYPSVTARQCGGASQASAAIAVIAPNSGISDKLVLRVDTHDIENGHDMPEQVRGDPWYDCLASPPRPDAPRRIHFGRTVLVISALEGF</sequence>
<evidence type="ECO:0000313" key="3">
    <source>
        <dbReference type="EMBL" id="VFJ47320.1"/>
    </source>
</evidence>
<evidence type="ECO:0000313" key="2">
    <source>
        <dbReference type="EMBL" id="VFJ47002.1"/>
    </source>
</evidence>
<accession>A0A450VRZ4</accession>
<evidence type="ECO:0000259" key="1">
    <source>
        <dbReference type="Pfam" id="PF00109"/>
    </source>
</evidence>
<protein>
    <submittedName>
        <fullName evidence="4">Beta-ketoacyl synthase, N-terminal domain</fullName>
    </submittedName>
</protein>
<dbReference type="InterPro" id="IPR014030">
    <property type="entry name" value="Ketoacyl_synth_N"/>
</dbReference>
<proteinExistence type="predicted"/>
<dbReference type="InterPro" id="IPR016039">
    <property type="entry name" value="Thiolase-like"/>
</dbReference>
<gene>
    <name evidence="2" type="ORF">BECKFM1743A_GA0114220_100424</name>
    <name evidence="4" type="ORF">BECKFM1743B_GA0114221_100443</name>
    <name evidence="3" type="ORF">BECKFM1743C_GA0114222_100444</name>
</gene>
<dbReference type="EMBL" id="CAADFA010000044">
    <property type="protein sequence ID" value="VFJ47320.1"/>
    <property type="molecule type" value="Genomic_DNA"/>
</dbReference>
<reference evidence="4" key="1">
    <citation type="submission" date="2019-02" db="EMBL/GenBank/DDBJ databases">
        <authorList>
            <person name="Gruber-Vodicka R. H."/>
            <person name="Seah K. B. B."/>
        </authorList>
    </citation>
    <scope>NUCLEOTIDE SEQUENCE</scope>
    <source>
        <strain evidence="2">BECK_BZ163</strain>
        <strain evidence="4">BECK_BZ164</strain>
        <strain evidence="3">BECK_BZ165</strain>
    </source>
</reference>
<dbReference type="Gene3D" id="3.40.47.10">
    <property type="match status" value="1"/>
</dbReference>
<dbReference type="AlphaFoldDB" id="A0A450VRZ4"/>
<dbReference type="GO" id="GO:0016746">
    <property type="term" value="F:acyltransferase activity"/>
    <property type="evidence" value="ECO:0007669"/>
    <property type="project" value="InterPro"/>
</dbReference>
<evidence type="ECO:0000313" key="4">
    <source>
        <dbReference type="EMBL" id="VFK07550.1"/>
    </source>
</evidence>
<name>A0A450VRZ4_9GAMM</name>
<feature type="domain" description="Beta-ketoacyl synthase-like N-terminal" evidence="1">
    <location>
        <begin position="45"/>
        <end position="154"/>
    </location>
</feature>
<dbReference type="EMBL" id="CAADEZ010000042">
    <property type="protein sequence ID" value="VFJ47002.1"/>
    <property type="molecule type" value="Genomic_DNA"/>
</dbReference>
<organism evidence="4">
    <name type="scientific">Candidatus Kentrum sp. FM</name>
    <dbReference type="NCBI Taxonomy" id="2126340"/>
    <lineage>
        <taxon>Bacteria</taxon>
        <taxon>Pseudomonadati</taxon>
        <taxon>Pseudomonadota</taxon>
        <taxon>Gammaproteobacteria</taxon>
        <taxon>Candidatus Kentrum</taxon>
    </lineage>
</organism>